<feature type="domain" description="SnoaL-like" evidence="1">
    <location>
        <begin position="17"/>
        <end position="141"/>
    </location>
</feature>
<dbReference type="InterPro" id="IPR037401">
    <property type="entry name" value="SnoaL-like"/>
</dbReference>
<proteinExistence type="predicted"/>
<sequence>MEKTKPVFSHKETVEAVNKVLNKLLRSQEQGDVESFANCFVHDASVVHIGTDIDEFFISWREYFHWVDDVLLSRKGQEINAKDTRIRVSINGQTAWYSQLIDTCYETRDEITRIEGFRHTGVLINTDKGWKIVQSHVSAPINTSI</sequence>
<dbReference type="Proteomes" id="UP000244956">
    <property type="component" value="Unassembled WGS sequence"/>
</dbReference>
<accession>A0A2U2BC66</accession>
<dbReference type="Gene3D" id="3.10.450.50">
    <property type="match status" value="1"/>
</dbReference>
<name>A0A2U2BC66_9BACT</name>
<gene>
    <name evidence="2" type="ORF">DDZ16_03455</name>
</gene>
<dbReference type="RefSeq" id="WP_109263037.1">
    <property type="nucleotide sequence ID" value="NZ_QEWP01000002.1"/>
</dbReference>
<organism evidence="2 3">
    <name type="scientific">Marinilabilia rubra</name>
    <dbReference type="NCBI Taxonomy" id="2162893"/>
    <lineage>
        <taxon>Bacteria</taxon>
        <taxon>Pseudomonadati</taxon>
        <taxon>Bacteroidota</taxon>
        <taxon>Bacteroidia</taxon>
        <taxon>Marinilabiliales</taxon>
        <taxon>Marinilabiliaceae</taxon>
        <taxon>Marinilabilia</taxon>
    </lineage>
</organism>
<evidence type="ECO:0000313" key="2">
    <source>
        <dbReference type="EMBL" id="PWE00665.1"/>
    </source>
</evidence>
<dbReference type="OrthoDB" id="1119737at2"/>
<evidence type="ECO:0000259" key="1">
    <source>
        <dbReference type="Pfam" id="PF13474"/>
    </source>
</evidence>
<dbReference type="EMBL" id="QEWP01000002">
    <property type="protein sequence ID" value="PWE00665.1"/>
    <property type="molecule type" value="Genomic_DNA"/>
</dbReference>
<comment type="caution">
    <text evidence="2">The sequence shown here is derived from an EMBL/GenBank/DDBJ whole genome shotgun (WGS) entry which is preliminary data.</text>
</comment>
<protein>
    <recommendedName>
        <fullName evidence="1">SnoaL-like domain-containing protein</fullName>
    </recommendedName>
</protein>
<dbReference type="SUPFAM" id="SSF54427">
    <property type="entry name" value="NTF2-like"/>
    <property type="match status" value="1"/>
</dbReference>
<keyword evidence="3" id="KW-1185">Reference proteome</keyword>
<reference evidence="2 3" key="1">
    <citation type="submission" date="2018-05" db="EMBL/GenBank/DDBJ databases">
        <title>Marinilabilia rubrum sp. nov., isolated from saltern sediment.</title>
        <authorList>
            <person name="Zhang R."/>
        </authorList>
    </citation>
    <scope>NUCLEOTIDE SEQUENCE [LARGE SCALE GENOMIC DNA]</scope>
    <source>
        <strain evidence="2 3">WTE16</strain>
    </source>
</reference>
<dbReference type="AlphaFoldDB" id="A0A2U2BC66"/>
<dbReference type="InterPro" id="IPR032710">
    <property type="entry name" value="NTF2-like_dom_sf"/>
</dbReference>
<dbReference type="Pfam" id="PF13474">
    <property type="entry name" value="SnoaL_3"/>
    <property type="match status" value="1"/>
</dbReference>
<evidence type="ECO:0000313" key="3">
    <source>
        <dbReference type="Proteomes" id="UP000244956"/>
    </source>
</evidence>